<evidence type="ECO:0000313" key="5">
    <source>
        <dbReference type="Proteomes" id="UP000076959"/>
    </source>
</evidence>
<dbReference type="OrthoDB" id="9793236at2"/>
<dbReference type="PANTHER" id="PTHR34047:SF8">
    <property type="entry name" value="PROTEIN YKFC"/>
    <property type="match status" value="1"/>
</dbReference>
<evidence type="ECO:0000313" key="4">
    <source>
        <dbReference type="EMBL" id="OAF05844.1"/>
    </source>
</evidence>
<evidence type="ECO:0000259" key="3">
    <source>
        <dbReference type="PROSITE" id="PS50878"/>
    </source>
</evidence>
<protein>
    <submittedName>
        <fullName evidence="4">Group II intron reverse transcriptase/maturase</fullName>
    </submittedName>
</protein>
<gene>
    <name evidence="4" type="ORF">AYJ54_02890</name>
</gene>
<keyword evidence="5" id="KW-1185">Reference proteome</keyword>
<proteinExistence type="inferred from homology"/>
<feature type="domain" description="Reverse transcriptase" evidence="3">
    <location>
        <begin position="117"/>
        <end position="367"/>
    </location>
</feature>
<dbReference type="EMBL" id="LUUB01000079">
    <property type="protein sequence ID" value="OAF05844.1"/>
    <property type="molecule type" value="Genomic_DNA"/>
</dbReference>
<dbReference type="SUPFAM" id="SSF56672">
    <property type="entry name" value="DNA/RNA polymerases"/>
    <property type="match status" value="1"/>
</dbReference>
<accession>A0A176YGS2</accession>
<dbReference type="PANTHER" id="PTHR34047">
    <property type="entry name" value="NUCLEAR INTRON MATURASE 1, MITOCHONDRIAL-RELATED"/>
    <property type="match status" value="1"/>
</dbReference>
<keyword evidence="4" id="KW-0808">Transferase</keyword>
<keyword evidence="4" id="KW-0548">Nucleotidyltransferase</keyword>
<dbReference type="NCBIfam" id="TIGR04416">
    <property type="entry name" value="group_II_RT_mat"/>
    <property type="match status" value="1"/>
</dbReference>
<dbReference type="InterPro" id="IPR051083">
    <property type="entry name" value="GrpII_Intron_Splice-Mob/Def"/>
</dbReference>
<feature type="region of interest" description="Disordered" evidence="2">
    <location>
        <begin position="1"/>
        <end position="48"/>
    </location>
</feature>
<sequence length="497" mass="57237">MHADENSDGVIVPEKRPNKEGLPSAEAVEGRTPPKGNGGETAAARTLRRDTASNGLIAVRRAARQSKIVRFTALLHHITIDLLKRSYLSLERDSAPGIDGVTWQTYGENLEEKLKDLHDKVHQGSYRARPARRTYIPKADGSKRPLSILCLEDKIVQQAVATVLEAIYEEDFHGFSYGFRPGRGQHDALDALHAGILRKQVNWVLDADIRGFFDAMAHSWIIRFLEHRIADKRILRLIAKWLKVGTVEDGRRTRGVCGAPQGAVISPILANVYLHYVFDLWVHRWRLTKASGDMIVIRYADDTIVGFQHEHEARAFLDDLKERMRKFELALHPDKTRLIRFGRHAAKQREKLGEGKPETFDFLGFTHFCTRSRKWGTFVIGRKTIKKRMRAKLLAIKIELRRIMHDPIAKTGAWVKQMLKGHLNYFAVSGNHPSLWWFFNKVKRLWLASLKRRSQMARLSWERFIPFVARFFPPIRTIHPLPCHRFDARTQGRSPVR</sequence>
<comment type="similarity">
    <text evidence="1">Belongs to the bacterial reverse transcriptase family.</text>
</comment>
<dbReference type="Pfam" id="PF00078">
    <property type="entry name" value="RVT_1"/>
    <property type="match status" value="1"/>
</dbReference>
<evidence type="ECO:0000256" key="1">
    <source>
        <dbReference type="ARBA" id="ARBA00034120"/>
    </source>
</evidence>
<comment type="caution">
    <text evidence="4">The sequence shown here is derived from an EMBL/GenBank/DDBJ whole genome shotgun (WGS) entry which is preliminary data.</text>
</comment>
<name>A0A176YGS2_9BRAD</name>
<dbReference type="CDD" id="cd01651">
    <property type="entry name" value="RT_G2_intron"/>
    <property type="match status" value="1"/>
</dbReference>
<dbReference type="GO" id="GO:0003964">
    <property type="term" value="F:RNA-directed DNA polymerase activity"/>
    <property type="evidence" value="ECO:0007669"/>
    <property type="project" value="UniProtKB-KW"/>
</dbReference>
<dbReference type="InterPro" id="IPR030931">
    <property type="entry name" value="Group_II_RT_mat"/>
</dbReference>
<reference evidence="4 5" key="1">
    <citation type="submission" date="2016-03" db="EMBL/GenBank/DDBJ databases">
        <title>Draft Genome Sequence of the Strain BR 10245 (Bradyrhizobium sp.) isolated from nodules of Centrolobium paraense.</title>
        <authorList>
            <person name="Simoes-Araujo J.L.Sr."/>
            <person name="Barauna A.C."/>
            <person name="Silva K."/>
            <person name="Zilli J.E."/>
        </authorList>
    </citation>
    <scope>NUCLEOTIDE SEQUENCE [LARGE SCALE GENOMIC DNA]</scope>
    <source>
        <strain evidence="4 5">BR 10245</strain>
    </source>
</reference>
<dbReference type="AlphaFoldDB" id="A0A176YGS2"/>
<keyword evidence="4" id="KW-0695">RNA-directed DNA polymerase</keyword>
<dbReference type="InterPro" id="IPR000477">
    <property type="entry name" value="RT_dom"/>
</dbReference>
<dbReference type="InterPro" id="IPR043502">
    <property type="entry name" value="DNA/RNA_pol_sf"/>
</dbReference>
<dbReference type="Proteomes" id="UP000076959">
    <property type="component" value="Unassembled WGS sequence"/>
</dbReference>
<evidence type="ECO:0000256" key="2">
    <source>
        <dbReference type="SAM" id="MobiDB-lite"/>
    </source>
</evidence>
<organism evidence="4 5">
    <name type="scientific">Bradyrhizobium centrolobii</name>
    <dbReference type="NCBI Taxonomy" id="1505087"/>
    <lineage>
        <taxon>Bacteria</taxon>
        <taxon>Pseudomonadati</taxon>
        <taxon>Pseudomonadota</taxon>
        <taxon>Alphaproteobacteria</taxon>
        <taxon>Hyphomicrobiales</taxon>
        <taxon>Nitrobacteraceae</taxon>
        <taxon>Bradyrhizobium</taxon>
    </lineage>
</organism>
<dbReference type="STRING" id="1505087.AYJ54_02890"/>
<dbReference type="PROSITE" id="PS50878">
    <property type="entry name" value="RT_POL"/>
    <property type="match status" value="1"/>
</dbReference>